<evidence type="ECO:0000313" key="2">
    <source>
        <dbReference type="EMBL" id="AII15846.1"/>
    </source>
</evidence>
<feature type="region of interest" description="Disordered" evidence="1">
    <location>
        <begin position="1"/>
        <end position="48"/>
    </location>
</feature>
<dbReference type="KEGG" id="vg:20098364"/>
<dbReference type="RefSeq" id="YP_009051896.1">
    <property type="nucleotide sequence ID" value="NC_024692.1"/>
</dbReference>
<protein>
    <submittedName>
        <fullName evidence="2">LEF-9</fullName>
    </submittedName>
</protein>
<gene>
    <name evidence="2" type="primary">lef-9</name>
    <name evidence="2" type="ORF">PmNV_058</name>
</gene>
<reference evidence="2 3" key="1">
    <citation type="journal article" date="2014" name="BMC Genomics">
        <title>The genome and occlusion bodies of marine Penaeus monodon nudivirus (PmNV, also known as MBV and PemoNPV) suggest that it should be assigned to a new nudivirus genus that is distinct from the terrestrial nudiviruses.</title>
        <authorList>
            <person name="Yang Y.T."/>
            <person name="Lee D.Y."/>
            <person name="Wang Y."/>
            <person name="Hu J.M."/>
            <person name="Li W.H."/>
            <person name="Leu J.H."/>
            <person name="Chang G.D."/>
            <person name="Ke H.M."/>
            <person name="Kang S.T."/>
            <person name="Lin S.S."/>
            <person name="Kou G.H."/>
            <person name="Lo C.F."/>
        </authorList>
    </citation>
    <scope>NUCLEOTIDE SEQUENCE [LARGE SCALE GENOMIC DNA]</scope>
    <source>
        <strain evidence="2">Indonesia</strain>
    </source>
</reference>
<sequence length="574" mass="66029">MNRHSKKSTAAVVSKPNVRKKQNQYDLSTTKRRKVCKDPDTPTKMNANDETGVKPLDCKFKPILLQDDESIRFKPNVESLEEPTFLNIAYCVQPTTTDNTLTVDILDLNPLINRPDVKKSTITFDFYICLVHGLSEERFMDCEYCCQFNKFNYTYILKTKYYYLTFPPPICYTPKVFNFLKPFCETAYKNATSAKSVVKADKELESYSKFISMDFSDGSLYSLSTGKTSYIRNYVLGFPTSGIRATLTMDVTLSPQYAILPQWIYDKLHMACPIAIINRAPSINTTCIYAVELLRNPDPMNFTLVINSYVAERMHADQDGDELTIFYLKHPGTNEPTHEIAMAITELKKFSWKYGMRHDITNKPRYEFTQYLKYILHRYDKYFCKHNKLWASLQGNAKKKCDTIMHLGSSIAPREVDEFIDLLSNFVKHLDVQLPSITDLLNGTDSVLDVIKSGAKGELLHMETYLQQLFSWNYNRTEQLKKNFDNYIRSGAEMSTNGAYQFLFLGAINGIYLLHDNLYYNDKVIMRNVSKFTALASIIYNAKACIHTFNCLANSTANKLISDKEVEDYLSNIA</sequence>
<keyword evidence="3" id="KW-1185">Reference proteome</keyword>
<dbReference type="Proteomes" id="UP000203413">
    <property type="component" value="Segment"/>
</dbReference>
<name>A0A076FIZ4_9VIRU</name>
<evidence type="ECO:0000313" key="3">
    <source>
        <dbReference type="Proteomes" id="UP000203413"/>
    </source>
</evidence>
<proteinExistence type="predicted"/>
<dbReference type="OrthoDB" id="31763at10239"/>
<dbReference type="EMBL" id="KJ184318">
    <property type="protein sequence ID" value="AII15846.1"/>
    <property type="molecule type" value="Genomic_DNA"/>
</dbReference>
<evidence type="ECO:0000256" key="1">
    <source>
        <dbReference type="SAM" id="MobiDB-lite"/>
    </source>
</evidence>
<dbReference type="SUPFAM" id="SSF64484">
    <property type="entry name" value="beta and beta-prime subunits of DNA dependent RNA-polymerase"/>
    <property type="match status" value="1"/>
</dbReference>
<dbReference type="GeneID" id="20098364"/>
<accession>A0A076FIZ4</accession>
<organism evidence="2 3">
    <name type="scientific">Penaeus monodon nudivirus</name>
    <dbReference type="NCBI Taxonomy" id="1529056"/>
    <lineage>
        <taxon>Viruses</taxon>
        <taxon>Viruses incertae sedis</taxon>
        <taxon>Naldaviricetes</taxon>
        <taxon>Lefavirales</taxon>
        <taxon>Nudiviridae</taxon>
        <taxon>Gammanudivirus</taxon>
        <taxon>Gammanudivirus pemonodonis</taxon>
    </lineage>
</organism>
<dbReference type="Gene3D" id="2.40.40.20">
    <property type="match status" value="1"/>
</dbReference>